<dbReference type="Proteomes" id="UP000290289">
    <property type="component" value="Chromosome 13"/>
</dbReference>
<dbReference type="PANTHER" id="PTHR34892:SF2">
    <property type="entry name" value="VACUOLAR ATP SYNTHASE CATALYTIC SUBUNIT-RELATED _ V-ATPASE-RELATED _ VACUOLAR PROTON PUMP-LIKE PROTEIN"/>
    <property type="match status" value="1"/>
</dbReference>
<dbReference type="PANTHER" id="PTHR34892">
    <property type="entry name" value="VACUOLAR ATP SYNTHASE CATALYTIC SUBUNIT-RELATED / V-ATPASE-RELATED / VACUOLAR PROTON PUMP-LIKE PROTEIN"/>
    <property type="match status" value="1"/>
</dbReference>
<name>A0A498IDF2_MALDO</name>
<dbReference type="GO" id="GO:0005773">
    <property type="term" value="C:vacuole"/>
    <property type="evidence" value="ECO:0007669"/>
    <property type="project" value="TreeGrafter"/>
</dbReference>
<accession>A0A498IDF2</accession>
<gene>
    <name evidence="1" type="ORF">DVH24_041271</name>
</gene>
<reference evidence="1 2" key="1">
    <citation type="submission" date="2018-10" db="EMBL/GenBank/DDBJ databases">
        <title>A high-quality apple genome assembly.</title>
        <authorList>
            <person name="Hu J."/>
        </authorList>
    </citation>
    <scope>NUCLEOTIDE SEQUENCE [LARGE SCALE GENOMIC DNA]</scope>
    <source>
        <strain evidence="2">cv. HFTH1</strain>
        <tissue evidence="1">Young leaf</tissue>
    </source>
</reference>
<dbReference type="AlphaFoldDB" id="A0A498IDF2"/>
<keyword evidence="2" id="KW-1185">Reference proteome</keyword>
<evidence type="ECO:0000313" key="2">
    <source>
        <dbReference type="Proteomes" id="UP000290289"/>
    </source>
</evidence>
<organism evidence="1 2">
    <name type="scientific">Malus domestica</name>
    <name type="common">Apple</name>
    <name type="synonym">Pyrus malus</name>
    <dbReference type="NCBI Taxonomy" id="3750"/>
    <lineage>
        <taxon>Eukaryota</taxon>
        <taxon>Viridiplantae</taxon>
        <taxon>Streptophyta</taxon>
        <taxon>Embryophyta</taxon>
        <taxon>Tracheophyta</taxon>
        <taxon>Spermatophyta</taxon>
        <taxon>Magnoliopsida</taxon>
        <taxon>eudicotyledons</taxon>
        <taxon>Gunneridae</taxon>
        <taxon>Pentapetalae</taxon>
        <taxon>rosids</taxon>
        <taxon>fabids</taxon>
        <taxon>Rosales</taxon>
        <taxon>Rosaceae</taxon>
        <taxon>Amygdaloideae</taxon>
        <taxon>Maleae</taxon>
        <taxon>Malus</taxon>
    </lineage>
</organism>
<comment type="caution">
    <text evidence="1">The sequence shown here is derived from an EMBL/GenBank/DDBJ whole genome shotgun (WGS) entry which is preliminary data.</text>
</comment>
<proteinExistence type="predicted"/>
<protein>
    <submittedName>
        <fullName evidence="1">Uncharacterized protein</fullName>
    </submittedName>
</protein>
<evidence type="ECO:0000313" key="1">
    <source>
        <dbReference type="EMBL" id="RXH80124.1"/>
    </source>
</evidence>
<sequence>MEEVIWHFKELTIIQWREESLELFLGLGILHSLRDIKLIRTDTTLDLSQKAEKAKVKVTSSKGLEEAKNLIRTVGIP</sequence>
<dbReference type="EMBL" id="RDQH01000339">
    <property type="protein sequence ID" value="RXH80124.1"/>
    <property type="molecule type" value="Genomic_DNA"/>
</dbReference>